<evidence type="ECO:0000313" key="6">
    <source>
        <dbReference type="Proteomes" id="UP000003100"/>
    </source>
</evidence>
<dbReference type="Pfam" id="PF14691">
    <property type="entry name" value="Fer4_20"/>
    <property type="match status" value="1"/>
</dbReference>
<dbReference type="GO" id="GO:0016491">
    <property type="term" value="F:oxidoreductase activity"/>
    <property type="evidence" value="ECO:0007669"/>
    <property type="project" value="InterPro"/>
</dbReference>
<dbReference type="PROSITE" id="PS51379">
    <property type="entry name" value="4FE4S_FER_2"/>
    <property type="match status" value="2"/>
</dbReference>
<accession>C0CRW3</accession>
<dbReference type="InterPro" id="IPR028261">
    <property type="entry name" value="DPD_II"/>
</dbReference>
<dbReference type="SUPFAM" id="SSF51971">
    <property type="entry name" value="Nucleotide-binding domain"/>
    <property type="match status" value="1"/>
</dbReference>
<organism evidence="5 6">
    <name type="scientific">Blautia hydrogenotrophica (strain DSM 10507 / JCM 14656 / S5a33)</name>
    <name type="common">Ruminococcus hydrogenotrophicus</name>
    <dbReference type="NCBI Taxonomy" id="476272"/>
    <lineage>
        <taxon>Bacteria</taxon>
        <taxon>Bacillati</taxon>
        <taxon>Bacillota</taxon>
        <taxon>Clostridia</taxon>
        <taxon>Lachnospirales</taxon>
        <taxon>Lachnospiraceae</taxon>
        <taxon>Blautia</taxon>
    </lineage>
</organism>
<gene>
    <name evidence="5" type="ORF">RUMHYD_03629</name>
</gene>
<proteinExistence type="predicted"/>
<keyword evidence="6" id="KW-1185">Reference proteome</keyword>
<dbReference type="eggNOG" id="COG0493">
    <property type="taxonomic scope" value="Bacteria"/>
</dbReference>
<dbReference type="InterPro" id="IPR009051">
    <property type="entry name" value="Helical_ferredxn"/>
</dbReference>
<keyword evidence="3" id="KW-0411">Iron-sulfur</keyword>
<evidence type="ECO:0000256" key="3">
    <source>
        <dbReference type="ARBA" id="ARBA00023014"/>
    </source>
</evidence>
<dbReference type="SUPFAM" id="SSF46548">
    <property type="entry name" value="alpha-helical ferredoxin"/>
    <property type="match status" value="1"/>
</dbReference>
<dbReference type="Gene3D" id="1.10.1060.10">
    <property type="entry name" value="Alpha-helical ferredoxin"/>
    <property type="match status" value="1"/>
</dbReference>
<dbReference type="InterPro" id="IPR017896">
    <property type="entry name" value="4Fe4S_Fe-S-bd"/>
</dbReference>
<dbReference type="Pfam" id="PF00037">
    <property type="entry name" value="Fer4"/>
    <property type="match status" value="2"/>
</dbReference>
<dbReference type="Proteomes" id="UP000003100">
    <property type="component" value="Unassembled WGS sequence"/>
</dbReference>
<reference evidence="5 6" key="1">
    <citation type="submission" date="2009-01" db="EMBL/GenBank/DDBJ databases">
        <authorList>
            <person name="Fulton L."/>
            <person name="Clifton S."/>
            <person name="Fulton B."/>
            <person name="Xu J."/>
            <person name="Minx P."/>
            <person name="Pepin K.H."/>
            <person name="Johnson M."/>
            <person name="Bhonagiri V."/>
            <person name="Nash W.E."/>
            <person name="Mardis E.R."/>
            <person name="Wilson R.K."/>
        </authorList>
    </citation>
    <scope>NUCLEOTIDE SEQUENCE [LARGE SCALE GENOMIC DNA]</scope>
    <source>
        <strain evidence="6">DSM 10507 / JCM 14656 / S5a33</strain>
    </source>
</reference>
<dbReference type="Pfam" id="PF07992">
    <property type="entry name" value="Pyr_redox_2"/>
    <property type="match status" value="1"/>
</dbReference>
<dbReference type="HOGENOM" id="CLU_014111_0_0_9"/>
<feature type="domain" description="4Fe-4S ferredoxin-type" evidence="4">
    <location>
        <begin position="317"/>
        <end position="346"/>
    </location>
</feature>
<dbReference type="Gene3D" id="3.30.70.20">
    <property type="match status" value="1"/>
</dbReference>
<dbReference type="SUPFAM" id="SSF54862">
    <property type="entry name" value="4Fe-4S ferredoxins"/>
    <property type="match status" value="2"/>
</dbReference>
<evidence type="ECO:0000259" key="4">
    <source>
        <dbReference type="PROSITE" id="PS51379"/>
    </source>
</evidence>
<dbReference type="InterPro" id="IPR017900">
    <property type="entry name" value="4Fe4S_Fe_S_CS"/>
</dbReference>
<comment type="caution">
    <text evidence="5">The sequence shown here is derived from an EMBL/GenBank/DDBJ whole genome shotgun (WGS) entry which is preliminary data.</text>
</comment>
<dbReference type="PANTHER" id="PTHR42783:SF3">
    <property type="entry name" value="GLUTAMATE SYNTHASE [NADPH] SMALL CHAIN-RELATED"/>
    <property type="match status" value="1"/>
</dbReference>
<dbReference type="eggNOG" id="COG1145">
    <property type="taxonomic scope" value="Bacteria"/>
</dbReference>
<dbReference type="GO" id="GO:0051536">
    <property type="term" value="F:iron-sulfur cluster binding"/>
    <property type="evidence" value="ECO:0007669"/>
    <property type="project" value="UniProtKB-KW"/>
</dbReference>
<dbReference type="PANTHER" id="PTHR42783">
    <property type="entry name" value="GLUTAMATE SYNTHASE [NADPH] SMALL CHAIN"/>
    <property type="match status" value="1"/>
</dbReference>
<sequence>MSGKNNNYKGMEGLKMSNLTKMQFPEGYQCQYKETVMRLANMIGRKKEGVQPGGEGSYQWDDPEYVCLEAGVTDEMAEVGLCLGSFQKKTAAQVAEMMGKPEEYCREVLMDLAVYGACKVGTLNGEDVFWTETWIPGHMEMIVNNPNNIKKYPIVAYAMEAYGRVRGGGSVGSFPVGVGLMRVIPIESAIDGDSRKADYEEISKYVEENTVFCVSDCSCRTDREVMGEGCGHLKEDMCIQMGTAAEYYIRTGRARQITKEEVYEILKRAEENGLMHEIPNIDGSGKTHAICNCCGCGCLSMRTATMFKNVDMIRSNYVAKVDAKKCTACGQCVENCPVNALRLGQKLCSSEPVVEDITTTVTPRDEEWPEEKWTPEYRTSRENVVDSGTSPCKTNCPAHIGIQGYIKLASQGKYQEALDLIRKENPLPAVCGRICNRRCEQACTRGQIDQAVAIDDIKKFIAQQELDPQKRVIPKKRHDYHDKKIAIVGSGPAGLSCAYFLALDGYTITVFEKEERLGGMLTLGIPSFRLEKDVVDAEIEIIRGMGVEFRTGVEVGKDITLDQLRAEGYDAFYVAIGAQGGRKLGVEGEEAEGIYSGIEFLRGINAGNRPSLRGKTIVIGGGNVAIDVARSAVRCDSGEVSMYCLESRDIMPASEEEILEAQEEGVRLNNGWGPKRILTENGRVKAVEFKKCLSVFDEQHRFSPKYDEDDCVVVEADQVIVTIGQSIQWGGLLEGADVEFNRNMTVIADAFTYQSGQADIFVGGDCYSGPKFAIDAIAAGKQGAISIHRFVHPGQSLVLGRDRRIYRELNKDAVLVDDYDHTPRQKPDTIKEASSDRFHDNRGILDEQQIQKETARCLGCGVTKVDEYMCVGCGQCTTKCKFDAIHLERKYDAEGVEFTQMPPVVFRHVMKRKEKIARKKEEQLAQKEER</sequence>
<reference evidence="5 6" key="2">
    <citation type="submission" date="2009-02" db="EMBL/GenBank/DDBJ databases">
        <title>Draft genome sequence of Blautia hydrogenotrophica DSM 10507 (Ruminococcus hydrogenotrophicus DSM 10507).</title>
        <authorList>
            <person name="Sudarsanam P."/>
            <person name="Ley R."/>
            <person name="Guruge J."/>
            <person name="Turnbaugh P.J."/>
            <person name="Mahowald M."/>
            <person name="Liep D."/>
            <person name="Gordon J."/>
        </authorList>
    </citation>
    <scope>NUCLEOTIDE SEQUENCE [LARGE SCALE GENOMIC DNA]</scope>
    <source>
        <strain evidence="6">DSM 10507 / JCM 14656 / S5a33</strain>
    </source>
</reference>
<dbReference type="Gene3D" id="3.50.50.60">
    <property type="entry name" value="FAD/NAD(P)-binding domain"/>
    <property type="match status" value="2"/>
</dbReference>
<dbReference type="PATRIC" id="fig|476272.21.peg.308"/>
<dbReference type="PRINTS" id="PR00419">
    <property type="entry name" value="ADXRDTASE"/>
</dbReference>
<dbReference type="InterPro" id="IPR023753">
    <property type="entry name" value="FAD/NAD-binding_dom"/>
</dbReference>
<name>C0CRW3_BLAHS</name>
<feature type="domain" description="4Fe-4S ferredoxin-type" evidence="4">
    <location>
        <begin position="861"/>
        <end position="890"/>
    </location>
</feature>
<dbReference type="AlphaFoldDB" id="C0CRW3"/>
<keyword evidence="2" id="KW-0408">Iron</keyword>
<dbReference type="InterPro" id="IPR036188">
    <property type="entry name" value="FAD/NAD-bd_sf"/>
</dbReference>
<evidence type="ECO:0000313" key="5">
    <source>
        <dbReference type="EMBL" id="EEG47484.1"/>
    </source>
</evidence>
<keyword evidence="1" id="KW-0479">Metal-binding</keyword>
<evidence type="ECO:0000256" key="1">
    <source>
        <dbReference type="ARBA" id="ARBA00022723"/>
    </source>
</evidence>
<protein>
    <recommendedName>
        <fullName evidence="4">4Fe-4S ferredoxin-type domain-containing protein</fullName>
    </recommendedName>
</protein>
<dbReference type="PROSITE" id="PS00198">
    <property type="entry name" value="4FE4S_FER_1"/>
    <property type="match status" value="1"/>
</dbReference>
<dbReference type="GO" id="GO:0046872">
    <property type="term" value="F:metal ion binding"/>
    <property type="evidence" value="ECO:0007669"/>
    <property type="project" value="UniProtKB-KW"/>
</dbReference>
<evidence type="ECO:0000256" key="2">
    <source>
        <dbReference type="ARBA" id="ARBA00023004"/>
    </source>
</evidence>
<dbReference type="EMBL" id="ACBZ01000192">
    <property type="protein sequence ID" value="EEG47484.1"/>
    <property type="molecule type" value="Genomic_DNA"/>
</dbReference>